<dbReference type="InterPro" id="IPR004827">
    <property type="entry name" value="bZIP"/>
</dbReference>
<dbReference type="EMBL" id="KL584734">
    <property type="protein sequence ID" value="KEQ68223.1"/>
    <property type="molecule type" value="Genomic_DNA"/>
</dbReference>
<feature type="domain" description="BZIP" evidence="2">
    <location>
        <begin position="14"/>
        <end position="29"/>
    </location>
</feature>
<dbReference type="RefSeq" id="XP_013422395.1">
    <property type="nucleotide sequence ID" value="XM_013566941.1"/>
</dbReference>
<dbReference type="PROSITE" id="PS00036">
    <property type="entry name" value="BZIP_BASIC"/>
    <property type="match status" value="1"/>
</dbReference>
<feature type="compositionally biased region" description="Low complexity" evidence="1">
    <location>
        <begin position="145"/>
        <end position="163"/>
    </location>
</feature>
<accession>A0A074W5U0</accession>
<dbReference type="HOGENOM" id="CLU_1626698_0_0_1"/>
<dbReference type="InterPro" id="IPR046347">
    <property type="entry name" value="bZIP_sf"/>
</dbReference>
<dbReference type="Gene3D" id="1.20.5.170">
    <property type="match status" value="1"/>
</dbReference>
<evidence type="ECO:0000313" key="3">
    <source>
        <dbReference type="EMBL" id="KEQ68223.1"/>
    </source>
</evidence>
<name>A0A074W5U0_9PEZI</name>
<proteinExistence type="predicted"/>
<sequence>MEQSSPHSEDAAHRKKIQNRIAQRAYRQRLKSKMETLESFRDTVTAAKLSEITATSSEVDHDTSHRSIPQIVKQLPIASFNVPVLEEASGCNESLSYFDIPTAITRHGFQTPPIDSANTCDPDGDPLPLSSWDLGEQFSHALGQSSYRSSTSRSPGSNLLSEV</sequence>
<evidence type="ECO:0000256" key="1">
    <source>
        <dbReference type="SAM" id="MobiDB-lite"/>
    </source>
</evidence>
<protein>
    <recommendedName>
        <fullName evidence="2">BZIP domain-containing protein</fullName>
    </recommendedName>
</protein>
<dbReference type="OrthoDB" id="195446at2759"/>
<gene>
    <name evidence="3" type="ORF">M436DRAFT_58928</name>
</gene>
<feature type="region of interest" description="Disordered" evidence="1">
    <location>
        <begin position="1"/>
        <end position="20"/>
    </location>
</feature>
<organism evidence="3 4">
    <name type="scientific">Aureobasidium namibiae CBS 147.97</name>
    <dbReference type="NCBI Taxonomy" id="1043004"/>
    <lineage>
        <taxon>Eukaryota</taxon>
        <taxon>Fungi</taxon>
        <taxon>Dikarya</taxon>
        <taxon>Ascomycota</taxon>
        <taxon>Pezizomycotina</taxon>
        <taxon>Dothideomycetes</taxon>
        <taxon>Dothideomycetidae</taxon>
        <taxon>Dothideales</taxon>
        <taxon>Saccotheciaceae</taxon>
        <taxon>Aureobasidium</taxon>
    </lineage>
</organism>
<evidence type="ECO:0000313" key="4">
    <source>
        <dbReference type="Proteomes" id="UP000027730"/>
    </source>
</evidence>
<dbReference type="SUPFAM" id="SSF57959">
    <property type="entry name" value="Leucine zipper domain"/>
    <property type="match status" value="1"/>
</dbReference>
<dbReference type="CDD" id="cd14688">
    <property type="entry name" value="bZIP_YAP"/>
    <property type="match status" value="1"/>
</dbReference>
<feature type="region of interest" description="Disordered" evidence="1">
    <location>
        <begin position="110"/>
        <end position="163"/>
    </location>
</feature>
<dbReference type="GeneID" id="25412734"/>
<dbReference type="AlphaFoldDB" id="A0A074W5U0"/>
<reference evidence="3 4" key="1">
    <citation type="journal article" date="2014" name="BMC Genomics">
        <title>Genome sequencing of four Aureobasidium pullulans varieties: biotechnological potential, stress tolerance, and description of new species.</title>
        <authorList>
            <person name="Gostin Ar C."/>
            <person name="Ohm R.A."/>
            <person name="Kogej T."/>
            <person name="Sonjak S."/>
            <person name="Turk M."/>
            <person name="Zajc J."/>
            <person name="Zalar P."/>
            <person name="Grube M."/>
            <person name="Sun H."/>
            <person name="Han J."/>
            <person name="Sharma A."/>
            <person name="Chiniquy J."/>
            <person name="Ngan C.Y."/>
            <person name="Lipzen A."/>
            <person name="Barry K."/>
            <person name="Grigoriev I.V."/>
            <person name="Gunde-Cimerman N."/>
        </authorList>
    </citation>
    <scope>NUCLEOTIDE SEQUENCE [LARGE SCALE GENOMIC DNA]</scope>
    <source>
        <strain evidence="3 4">CBS 147.97</strain>
    </source>
</reference>
<dbReference type="Proteomes" id="UP000027730">
    <property type="component" value="Unassembled WGS sequence"/>
</dbReference>
<dbReference type="GO" id="GO:0003700">
    <property type="term" value="F:DNA-binding transcription factor activity"/>
    <property type="evidence" value="ECO:0007669"/>
    <property type="project" value="InterPro"/>
</dbReference>
<evidence type="ECO:0000259" key="2">
    <source>
        <dbReference type="PROSITE" id="PS00036"/>
    </source>
</evidence>
<keyword evidence="4" id="KW-1185">Reference proteome</keyword>